<protein>
    <submittedName>
        <fullName evidence="3">Secreted protein</fullName>
    </submittedName>
</protein>
<sequence length="108" mass="12175">MPSWTSVWSTSAMAGFKAKLVIFVMFCMIFSATASSHPFIYRQLILFPDRQLRSASNVVGVPKLTENRDNQRPEALPEPPSPHFFVILRPDYVFQRIASAIQAASSKE</sequence>
<feature type="region of interest" description="Disordered" evidence="1">
    <location>
        <begin position="63"/>
        <end position="82"/>
    </location>
</feature>
<reference evidence="2" key="1">
    <citation type="journal article" date="2013" name="Genetics">
        <title>The draft genome and transcriptome of Panagrellus redivivus are shaped by the harsh demands of a free-living lifestyle.</title>
        <authorList>
            <person name="Srinivasan J."/>
            <person name="Dillman A.R."/>
            <person name="Macchietto M.G."/>
            <person name="Heikkinen L."/>
            <person name="Lakso M."/>
            <person name="Fracchia K.M."/>
            <person name="Antoshechkin I."/>
            <person name="Mortazavi A."/>
            <person name="Wong G."/>
            <person name="Sternberg P.W."/>
        </authorList>
    </citation>
    <scope>NUCLEOTIDE SEQUENCE [LARGE SCALE GENOMIC DNA]</scope>
    <source>
        <strain evidence="2">MT8872</strain>
    </source>
</reference>
<name>A0A7E4V5J4_PANRE</name>
<proteinExistence type="predicted"/>
<reference evidence="3" key="2">
    <citation type="submission" date="2020-10" db="UniProtKB">
        <authorList>
            <consortium name="WormBaseParasite"/>
        </authorList>
    </citation>
    <scope>IDENTIFICATION</scope>
</reference>
<evidence type="ECO:0000256" key="1">
    <source>
        <dbReference type="SAM" id="MobiDB-lite"/>
    </source>
</evidence>
<dbReference type="Proteomes" id="UP000492821">
    <property type="component" value="Unassembled WGS sequence"/>
</dbReference>
<accession>A0A7E4V5J4</accession>
<dbReference type="WBParaSite" id="Pan_g16880.t1">
    <property type="protein sequence ID" value="Pan_g16880.t1"/>
    <property type="gene ID" value="Pan_g16880"/>
</dbReference>
<evidence type="ECO:0000313" key="2">
    <source>
        <dbReference type="Proteomes" id="UP000492821"/>
    </source>
</evidence>
<organism evidence="2 3">
    <name type="scientific">Panagrellus redivivus</name>
    <name type="common">Microworm</name>
    <dbReference type="NCBI Taxonomy" id="6233"/>
    <lineage>
        <taxon>Eukaryota</taxon>
        <taxon>Metazoa</taxon>
        <taxon>Ecdysozoa</taxon>
        <taxon>Nematoda</taxon>
        <taxon>Chromadorea</taxon>
        <taxon>Rhabditida</taxon>
        <taxon>Tylenchina</taxon>
        <taxon>Panagrolaimomorpha</taxon>
        <taxon>Panagrolaimoidea</taxon>
        <taxon>Panagrolaimidae</taxon>
        <taxon>Panagrellus</taxon>
    </lineage>
</organism>
<keyword evidence="2" id="KW-1185">Reference proteome</keyword>
<dbReference type="AlphaFoldDB" id="A0A7E4V5J4"/>
<evidence type="ECO:0000313" key="3">
    <source>
        <dbReference type="WBParaSite" id="Pan_g16880.t1"/>
    </source>
</evidence>